<gene>
    <name evidence="2" type="primary">cinA</name>
    <name evidence="2" type="ORF">RS83_03247</name>
</gene>
<comment type="caution">
    <text evidence="2">The sequence shown here is derived from an EMBL/GenBank/DDBJ whole genome shotgun (WGS) entry which is preliminary data.</text>
</comment>
<sequence>MTSSQAAAALDALHLRGWTLGVAESLTGGAVCAELVSVAGASAVLWGGVVAYATPVKESLLGVEADLLARTGPVHPDVALQMADGVRRVVAVDGRPADVGISTTGIAGPDSPDGQPVGTVHVGIVTPDVAVAVELHLEGDRAEIRAASVEAALSALLEVLGNS</sequence>
<evidence type="ECO:0000313" key="3">
    <source>
        <dbReference type="Proteomes" id="UP000033640"/>
    </source>
</evidence>
<dbReference type="NCBIfam" id="TIGR00199">
    <property type="entry name" value="PncC_domain"/>
    <property type="match status" value="1"/>
</dbReference>
<dbReference type="AlphaFoldDB" id="A0A0F0L4V8"/>
<feature type="domain" description="CinA C-terminal" evidence="1">
    <location>
        <begin position="6"/>
        <end position="159"/>
    </location>
</feature>
<name>A0A0F0L4V8_9MICO</name>
<dbReference type="SUPFAM" id="SSF142433">
    <property type="entry name" value="CinA-like"/>
    <property type="match status" value="1"/>
</dbReference>
<dbReference type="EMBL" id="JYIW01000026">
    <property type="protein sequence ID" value="KJL28178.1"/>
    <property type="molecule type" value="Genomic_DNA"/>
</dbReference>
<dbReference type="Gene3D" id="3.90.950.20">
    <property type="entry name" value="CinA-like"/>
    <property type="match status" value="1"/>
</dbReference>
<organism evidence="2 3">
    <name type="scientific">Microbacterium oxydans</name>
    <dbReference type="NCBI Taxonomy" id="82380"/>
    <lineage>
        <taxon>Bacteria</taxon>
        <taxon>Bacillati</taxon>
        <taxon>Actinomycetota</taxon>
        <taxon>Actinomycetes</taxon>
        <taxon>Micrococcales</taxon>
        <taxon>Microbacteriaceae</taxon>
        <taxon>Microbacterium</taxon>
    </lineage>
</organism>
<dbReference type="Pfam" id="PF02464">
    <property type="entry name" value="CinA"/>
    <property type="match status" value="1"/>
</dbReference>
<dbReference type="RefSeq" id="WP_045280479.1">
    <property type="nucleotide sequence ID" value="NZ_JYIW01000026.1"/>
</dbReference>
<proteinExistence type="predicted"/>
<evidence type="ECO:0000259" key="1">
    <source>
        <dbReference type="Pfam" id="PF02464"/>
    </source>
</evidence>
<evidence type="ECO:0000313" key="2">
    <source>
        <dbReference type="EMBL" id="KJL28178.1"/>
    </source>
</evidence>
<accession>A0A0F0L4V8</accession>
<dbReference type="PATRIC" id="fig|82380.11.peg.3277"/>
<dbReference type="OrthoDB" id="1253990at2"/>
<dbReference type="Proteomes" id="UP000033640">
    <property type="component" value="Unassembled WGS sequence"/>
</dbReference>
<protein>
    <submittedName>
        <fullName evidence="2">Putative competence-damage inducible protein</fullName>
    </submittedName>
</protein>
<dbReference type="InterPro" id="IPR036653">
    <property type="entry name" value="CinA-like_C"/>
</dbReference>
<dbReference type="InterPro" id="IPR008136">
    <property type="entry name" value="CinA_C"/>
</dbReference>
<reference evidence="2 3" key="1">
    <citation type="submission" date="2015-02" db="EMBL/GenBank/DDBJ databases">
        <title>Draft genome sequences of ten Microbacterium spp. with emphasis on heavy metal contaminated environments.</title>
        <authorList>
            <person name="Corretto E."/>
        </authorList>
    </citation>
    <scope>NUCLEOTIDE SEQUENCE [LARGE SCALE GENOMIC DNA]</scope>
    <source>
        <strain evidence="2 3">BEL4b</strain>
    </source>
</reference>